<dbReference type="InterPro" id="IPR052710">
    <property type="entry name" value="CAAX_protease"/>
</dbReference>
<gene>
    <name evidence="4" type="ORF">DSM104329_05702</name>
</gene>
<dbReference type="RefSeq" id="WP_259313273.1">
    <property type="nucleotide sequence ID" value="NZ_CP087164.1"/>
</dbReference>
<feature type="transmembrane region" description="Helical" evidence="2">
    <location>
        <begin position="260"/>
        <end position="279"/>
    </location>
</feature>
<name>A0A9E7C7D4_9ACTN</name>
<keyword evidence="5" id="KW-1185">Reference proteome</keyword>
<feature type="transmembrane region" description="Helical" evidence="2">
    <location>
        <begin position="34"/>
        <end position="59"/>
    </location>
</feature>
<keyword evidence="2" id="KW-0812">Transmembrane</keyword>
<dbReference type="Proteomes" id="UP001162834">
    <property type="component" value="Chromosome"/>
</dbReference>
<dbReference type="InterPro" id="IPR003675">
    <property type="entry name" value="Rce1/LyrA-like_dom"/>
</dbReference>
<proteinExistence type="predicted"/>
<reference evidence="4" key="1">
    <citation type="journal article" date="2022" name="Int. J. Syst. Evol. Microbiol.">
        <title>Pseudomonas aegrilactucae sp. nov. and Pseudomonas morbosilactucae sp. nov., pathogens causing bacterial rot of lettuce in Japan.</title>
        <authorList>
            <person name="Sawada H."/>
            <person name="Fujikawa T."/>
            <person name="Satou M."/>
        </authorList>
    </citation>
    <scope>NUCLEOTIDE SEQUENCE</scope>
    <source>
        <strain evidence="4">0166_1</strain>
    </source>
</reference>
<feature type="transmembrane region" description="Helical" evidence="2">
    <location>
        <begin position="114"/>
        <end position="136"/>
    </location>
</feature>
<evidence type="ECO:0000313" key="5">
    <source>
        <dbReference type="Proteomes" id="UP001162834"/>
    </source>
</evidence>
<dbReference type="GO" id="GO:0004175">
    <property type="term" value="F:endopeptidase activity"/>
    <property type="evidence" value="ECO:0007669"/>
    <property type="project" value="UniProtKB-ARBA"/>
</dbReference>
<keyword evidence="2" id="KW-0472">Membrane</keyword>
<feature type="domain" description="CAAX prenyl protease 2/Lysostaphin resistance protein A-like" evidence="3">
    <location>
        <begin position="159"/>
        <end position="248"/>
    </location>
</feature>
<protein>
    <recommendedName>
        <fullName evidence="3">CAAX prenyl protease 2/Lysostaphin resistance protein A-like domain-containing protein</fullName>
    </recommendedName>
</protein>
<dbReference type="GO" id="GO:0080120">
    <property type="term" value="P:CAAX-box protein maturation"/>
    <property type="evidence" value="ECO:0007669"/>
    <property type="project" value="UniProtKB-ARBA"/>
</dbReference>
<sequence length="292" mass="30566">MAEYELDHPERPDGVPAPATATAPPERERPAWPLWTAFAALVCGWLGGSVLGAIVYGIASASGHKGGDSPIGYDLAANLLFDACLVGAAVLFARLAGPVSPRSFGLRTTKLWPAVGWGFAAYAVYIVGSLIWLNALGIQDQQDNITTQLIEDPTPVTVAGLAIFAVVIAPMVEELFFRGFVFNAMRSKLPVGWAAVATGVMFGVVHAFGSPIGFLAPLALLGTVLCLVYWKTGSLLPCIALHSLNNCIALSTALDWGWQVPVLMAGALAAISAVLLPIVRRGARVIPPASPA</sequence>
<evidence type="ECO:0000313" key="4">
    <source>
        <dbReference type="EMBL" id="UGS39268.1"/>
    </source>
</evidence>
<feature type="transmembrane region" description="Helical" evidence="2">
    <location>
        <begin position="71"/>
        <end position="93"/>
    </location>
</feature>
<dbReference type="PANTHER" id="PTHR36435">
    <property type="entry name" value="SLR1288 PROTEIN"/>
    <property type="match status" value="1"/>
</dbReference>
<feature type="transmembrane region" description="Helical" evidence="2">
    <location>
        <begin position="214"/>
        <end position="230"/>
    </location>
</feature>
<keyword evidence="2" id="KW-1133">Transmembrane helix</keyword>
<evidence type="ECO:0000259" key="3">
    <source>
        <dbReference type="Pfam" id="PF02517"/>
    </source>
</evidence>
<feature type="region of interest" description="Disordered" evidence="1">
    <location>
        <begin position="1"/>
        <end position="27"/>
    </location>
</feature>
<evidence type="ECO:0000256" key="1">
    <source>
        <dbReference type="SAM" id="MobiDB-lite"/>
    </source>
</evidence>
<feature type="transmembrane region" description="Helical" evidence="2">
    <location>
        <begin position="189"/>
        <end position="208"/>
    </location>
</feature>
<feature type="transmembrane region" description="Helical" evidence="2">
    <location>
        <begin position="156"/>
        <end position="177"/>
    </location>
</feature>
<feature type="compositionally biased region" description="Basic and acidic residues" evidence="1">
    <location>
        <begin position="1"/>
        <end position="13"/>
    </location>
</feature>
<accession>A0A9E7C7D4</accession>
<dbReference type="KEGG" id="sbae:DSM104329_05702"/>
<evidence type="ECO:0000256" key="2">
    <source>
        <dbReference type="SAM" id="Phobius"/>
    </source>
</evidence>
<dbReference type="PANTHER" id="PTHR36435:SF1">
    <property type="entry name" value="CAAX AMINO TERMINAL PROTEASE FAMILY PROTEIN"/>
    <property type="match status" value="1"/>
</dbReference>
<organism evidence="4 5">
    <name type="scientific">Capillimicrobium parvum</name>
    <dbReference type="NCBI Taxonomy" id="2884022"/>
    <lineage>
        <taxon>Bacteria</taxon>
        <taxon>Bacillati</taxon>
        <taxon>Actinomycetota</taxon>
        <taxon>Thermoleophilia</taxon>
        <taxon>Solirubrobacterales</taxon>
        <taxon>Capillimicrobiaceae</taxon>
        <taxon>Capillimicrobium</taxon>
    </lineage>
</organism>
<dbReference type="EMBL" id="CP087164">
    <property type="protein sequence ID" value="UGS39268.1"/>
    <property type="molecule type" value="Genomic_DNA"/>
</dbReference>
<dbReference type="Pfam" id="PF02517">
    <property type="entry name" value="Rce1-like"/>
    <property type="match status" value="1"/>
</dbReference>
<dbReference type="AlphaFoldDB" id="A0A9E7C7D4"/>